<feature type="region of interest" description="Disordered" evidence="10">
    <location>
        <begin position="250"/>
        <end position="287"/>
    </location>
</feature>
<feature type="region of interest" description="Disordered" evidence="10">
    <location>
        <begin position="96"/>
        <end position="124"/>
    </location>
</feature>
<evidence type="ECO:0000259" key="13">
    <source>
        <dbReference type="PROSITE" id="PS52012"/>
    </source>
</evidence>
<evidence type="ECO:0000256" key="9">
    <source>
        <dbReference type="PROSITE-ProRule" id="PRU01356"/>
    </source>
</evidence>
<keyword evidence="5" id="KW-0325">Glycoprotein</keyword>
<evidence type="ECO:0000256" key="7">
    <source>
        <dbReference type="ARBA" id="ARBA00023157"/>
    </source>
</evidence>
<keyword evidence="11" id="KW-1133">Transmembrane helix</keyword>
<dbReference type="Proteomes" id="UP000736672">
    <property type="component" value="Unassembled WGS sequence"/>
</dbReference>
<dbReference type="OrthoDB" id="5103907at2759"/>
<dbReference type="SMART" id="SM00747">
    <property type="entry name" value="CFEM"/>
    <property type="match status" value="1"/>
</dbReference>
<keyword evidence="11" id="KW-0812">Transmembrane</keyword>
<protein>
    <recommendedName>
        <fullName evidence="13">CFEM domain-containing protein</fullName>
    </recommendedName>
</protein>
<feature type="disulfide bond" evidence="9">
    <location>
        <begin position="48"/>
        <end position="55"/>
    </location>
</feature>
<evidence type="ECO:0000256" key="11">
    <source>
        <dbReference type="SAM" id="Phobius"/>
    </source>
</evidence>
<dbReference type="Pfam" id="PF05730">
    <property type="entry name" value="CFEM"/>
    <property type="match status" value="1"/>
</dbReference>
<keyword evidence="11" id="KW-0472">Membrane</keyword>
<comment type="caution">
    <text evidence="9">Lacks conserved residue(s) required for the propagation of feature annotation.</text>
</comment>
<evidence type="ECO:0000256" key="6">
    <source>
        <dbReference type="ARBA" id="ARBA00022729"/>
    </source>
</evidence>
<evidence type="ECO:0000256" key="2">
    <source>
        <dbReference type="ARBA" id="ARBA00004613"/>
    </source>
</evidence>
<keyword evidence="15" id="KW-1185">Reference proteome</keyword>
<evidence type="ECO:0000256" key="3">
    <source>
        <dbReference type="ARBA" id="ARBA00010031"/>
    </source>
</evidence>
<keyword evidence="4" id="KW-0964">Secreted</keyword>
<evidence type="ECO:0000313" key="14">
    <source>
        <dbReference type="EMBL" id="KAH7268457.1"/>
    </source>
</evidence>
<evidence type="ECO:0000256" key="5">
    <source>
        <dbReference type="ARBA" id="ARBA00022622"/>
    </source>
</evidence>
<keyword evidence="8" id="KW-0449">Lipoprotein</keyword>
<reference evidence="14" key="1">
    <citation type="journal article" date="2021" name="Nat. Commun.">
        <title>Genetic determinants of endophytism in the Arabidopsis root mycobiome.</title>
        <authorList>
            <person name="Mesny F."/>
            <person name="Miyauchi S."/>
            <person name="Thiergart T."/>
            <person name="Pickel B."/>
            <person name="Atanasova L."/>
            <person name="Karlsson M."/>
            <person name="Huettel B."/>
            <person name="Barry K.W."/>
            <person name="Haridas S."/>
            <person name="Chen C."/>
            <person name="Bauer D."/>
            <person name="Andreopoulos W."/>
            <person name="Pangilinan J."/>
            <person name="LaButti K."/>
            <person name="Riley R."/>
            <person name="Lipzen A."/>
            <person name="Clum A."/>
            <person name="Drula E."/>
            <person name="Henrissat B."/>
            <person name="Kohler A."/>
            <person name="Grigoriev I.V."/>
            <person name="Martin F.M."/>
            <person name="Hacquard S."/>
        </authorList>
    </citation>
    <scope>NUCLEOTIDE SEQUENCE</scope>
    <source>
        <strain evidence="14">FSSC 5 MPI-SDFR-AT-0091</strain>
    </source>
</reference>
<dbReference type="AlphaFoldDB" id="A0A9P9KTW9"/>
<evidence type="ECO:0000256" key="10">
    <source>
        <dbReference type="SAM" id="MobiDB-lite"/>
    </source>
</evidence>
<evidence type="ECO:0000256" key="8">
    <source>
        <dbReference type="ARBA" id="ARBA00023288"/>
    </source>
</evidence>
<organism evidence="14 15">
    <name type="scientific">Fusarium solani</name>
    <name type="common">Filamentous fungus</name>
    <dbReference type="NCBI Taxonomy" id="169388"/>
    <lineage>
        <taxon>Eukaryota</taxon>
        <taxon>Fungi</taxon>
        <taxon>Dikarya</taxon>
        <taxon>Ascomycota</taxon>
        <taxon>Pezizomycotina</taxon>
        <taxon>Sordariomycetes</taxon>
        <taxon>Hypocreomycetidae</taxon>
        <taxon>Hypocreales</taxon>
        <taxon>Nectriaceae</taxon>
        <taxon>Fusarium</taxon>
        <taxon>Fusarium solani species complex</taxon>
    </lineage>
</organism>
<dbReference type="InterPro" id="IPR008427">
    <property type="entry name" value="Extracellular_membr_CFEM_dom"/>
</dbReference>
<evidence type="ECO:0000313" key="15">
    <source>
        <dbReference type="Proteomes" id="UP000736672"/>
    </source>
</evidence>
<name>A0A9P9KTW9_FUSSL</name>
<feature type="chain" id="PRO_5040464612" description="CFEM domain-containing protein" evidence="12">
    <location>
        <begin position="17"/>
        <end position="287"/>
    </location>
</feature>
<evidence type="ECO:0000256" key="1">
    <source>
        <dbReference type="ARBA" id="ARBA00004589"/>
    </source>
</evidence>
<comment type="similarity">
    <text evidence="3">Belongs to the RBT5 family.</text>
</comment>
<feature type="transmembrane region" description="Helical" evidence="11">
    <location>
        <begin position="221"/>
        <end position="243"/>
    </location>
</feature>
<comment type="caution">
    <text evidence="14">The sequence shown here is derived from an EMBL/GenBank/DDBJ whole genome shotgun (WGS) entry which is preliminary data.</text>
</comment>
<sequence>MRTLSLVLFSLSGVLALEKSSDNGGVGAAQMPDCAINCIKEHVPNSGCDLLHTTCLCDPDFRTKHGPAIAPCFIVLCDANEINKVQSAWRGQCEQAPSTPEEFKDGSAQHLGSSPGRKGFNTNDDDIDAKAGAKIDTTGIDTKTNPNTNNLEFNLERNFNFNFKLNSKTNAYTNTEINDEFNVRKRNRVHKLDDYQHVYGDTKIDTNPNPGQNPSAKQQSAGIGVGVSFGVVGMACLAATLWLRTRDKAPPVTPTQEIQDVGKGVLSATTPQPLQASEIGGREAPRE</sequence>
<dbReference type="PROSITE" id="PS52012">
    <property type="entry name" value="CFEM"/>
    <property type="match status" value="1"/>
</dbReference>
<proteinExistence type="inferred from homology"/>
<keyword evidence="5" id="KW-0336">GPI-anchor</keyword>
<comment type="subcellular location">
    <subcellularLocation>
        <location evidence="1">Membrane</location>
        <topology evidence="1">Lipid-anchor</topology>
        <topology evidence="1">GPI-anchor</topology>
    </subcellularLocation>
    <subcellularLocation>
        <location evidence="2">Secreted</location>
    </subcellularLocation>
</comment>
<feature type="signal peptide" evidence="12">
    <location>
        <begin position="1"/>
        <end position="16"/>
    </location>
</feature>
<dbReference type="GO" id="GO:0098552">
    <property type="term" value="C:side of membrane"/>
    <property type="evidence" value="ECO:0007669"/>
    <property type="project" value="UniProtKB-KW"/>
</dbReference>
<feature type="domain" description="CFEM" evidence="13">
    <location>
        <begin position="1"/>
        <end position="119"/>
    </location>
</feature>
<evidence type="ECO:0000256" key="4">
    <source>
        <dbReference type="ARBA" id="ARBA00022525"/>
    </source>
</evidence>
<keyword evidence="7 9" id="KW-1015">Disulfide bond</keyword>
<evidence type="ECO:0000256" key="12">
    <source>
        <dbReference type="SAM" id="SignalP"/>
    </source>
</evidence>
<dbReference type="GO" id="GO:0005576">
    <property type="term" value="C:extracellular region"/>
    <property type="evidence" value="ECO:0007669"/>
    <property type="project" value="UniProtKB-SubCell"/>
</dbReference>
<dbReference type="EMBL" id="JAGTJS010000005">
    <property type="protein sequence ID" value="KAH7268457.1"/>
    <property type="molecule type" value="Genomic_DNA"/>
</dbReference>
<accession>A0A9P9KTW9</accession>
<keyword evidence="6 12" id="KW-0732">Signal</keyword>
<gene>
    <name evidence="14" type="ORF">B0J15DRAFT_545319</name>
</gene>